<dbReference type="AlphaFoldDB" id="Q4R3B9"/>
<reference evidence="1" key="2">
    <citation type="submission" date="2005-06" db="EMBL/GenBank/DDBJ databases">
        <title>DNA sequences of macaque genes expressed in brain or testis and its evolutionary implications.</title>
        <authorList>
            <consortium name="International consortium for macaque cDNA sequencing and analysis"/>
        </authorList>
    </citation>
    <scope>NUCLEOTIDE SEQUENCE</scope>
</reference>
<name>Q4R3B9_MACFA</name>
<evidence type="ECO:0000313" key="1">
    <source>
        <dbReference type="EMBL" id="BAE02398.1"/>
    </source>
</evidence>
<sequence length="48" mass="5198">MGNREPQNTLGKVTLANIGIANCFVMEVLPKNSVTPGMEKSQGTMRSF</sequence>
<accession>Q4R3B9</accession>
<dbReference type="EMBL" id="AB179347">
    <property type="protein sequence ID" value="BAE02398.1"/>
    <property type="molecule type" value="mRNA"/>
</dbReference>
<organism evidence="1">
    <name type="scientific">Macaca fascicularis</name>
    <name type="common">Crab-eating macaque</name>
    <name type="synonym">Cynomolgus monkey</name>
    <dbReference type="NCBI Taxonomy" id="9541"/>
    <lineage>
        <taxon>Eukaryota</taxon>
        <taxon>Metazoa</taxon>
        <taxon>Chordata</taxon>
        <taxon>Craniata</taxon>
        <taxon>Vertebrata</taxon>
        <taxon>Euteleostomi</taxon>
        <taxon>Mammalia</taxon>
        <taxon>Eutheria</taxon>
        <taxon>Euarchontoglires</taxon>
        <taxon>Primates</taxon>
        <taxon>Haplorrhini</taxon>
        <taxon>Catarrhini</taxon>
        <taxon>Cercopithecidae</taxon>
        <taxon>Cercopithecinae</taxon>
        <taxon>Macaca</taxon>
    </lineage>
</organism>
<protein>
    <submittedName>
        <fullName evidence="1">Testis cDNA clone: QtsA-18063, similar to human dapper homolog 1, antagonist of beta-catenin (xenopus)(DACT1)</fullName>
    </submittedName>
</protein>
<proteinExistence type="evidence at transcript level"/>
<reference evidence="1" key="1">
    <citation type="journal article" date="2005" name="Mol. Biol. Evol.">
        <title>Substitution rate and structural divergence of 5'UTR evolution: comparative analysis between human and cynomolgus monkey cDNAs.</title>
        <authorList>
            <person name="Osada N."/>
            <person name="Hirata M."/>
            <person name="Tanuma R."/>
            <person name="Kusuda J."/>
            <person name="Hida M."/>
            <person name="Suzuki Y."/>
            <person name="Sugano S."/>
            <person name="Gojobori T."/>
            <person name="Shen C.K."/>
            <person name="Wu C.I."/>
            <person name="Hashimoto K."/>
        </authorList>
    </citation>
    <scope>NUCLEOTIDE SEQUENCE</scope>
</reference>